<evidence type="ECO:0000256" key="1">
    <source>
        <dbReference type="ARBA" id="ARBA00001946"/>
    </source>
</evidence>
<accession>A0A2V0P0K1</accession>
<keyword evidence="3" id="KW-0132">Cell division</keyword>
<feature type="domain" description="EngB-type G" evidence="11">
    <location>
        <begin position="162"/>
        <end position="339"/>
    </location>
</feature>
<evidence type="ECO:0000313" key="12">
    <source>
        <dbReference type="EMBL" id="GBF91373.1"/>
    </source>
</evidence>
<evidence type="ECO:0000256" key="8">
    <source>
        <dbReference type="ARBA" id="ARBA00023210"/>
    </source>
</evidence>
<evidence type="ECO:0000256" key="3">
    <source>
        <dbReference type="ARBA" id="ARBA00022618"/>
    </source>
</evidence>
<evidence type="ECO:0000256" key="5">
    <source>
        <dbReference type="ARBA" id="ARBA00022741"/>
    </source>
</evidence>
<evidence type="ECO:0000259" key="11">
    <source>
        <dbReference type="PROSITE" id="PS51706"/>
    </source>
</evidence>
<feature type="compositionally biased region" description="Pro residues" evidence="10">
    <location>
        <begin position="80"/>
        <end position="106"/>
    </location>
</feature>
<evidence type="ECO:0000313" key="13">
    <source>
        <dbReference type="Proteomes" id="UP000247498"/>
    </source>
</evidence>
<dbReference type="HAMAP" id="MF_00321">
    <property type="entry name" value="GTPase_EngB"/>
    <property type="match status" value="1"/>
</dbReference>
<dbReference type="PROSITE" id="PS51706">
    <property type="entry name" value="G_ENGB"/>
    <property type="match status" value="1"/>
</dbReference>
<dbReference type="NCBIfam" id="TIGR03598">
    <property type="entry name" value="GTPase_YsxC"/>
    <property type="match status" value="1"/>
</dbReference>
<keyword evidence="4" id="KW-0479">Metal-binding</keyword>
<dbReference type="InParanoid" id="A0A2V0P0K1"/>
<dbReference type="EMBL" id="BDRX01000024">
    <property type="protein sequence ID" value="GBF91373.1"/>
    <property type="molecule type" value="Genomic_DNA"/>
</dbReference>
<dbReference type="FunCoup" id="A0A2V0P0K1">
    <property type="interactions" value="1553"/>
</dbReference>
<dbReference type="Gene3D" id="3.40.50.300">
    <property type="entry name" value="P-loop containing nucleotide triphosphate hydrolases"/>
    <property type="match status" value="1"/>
</dbReference>
<feature type="region of interest" description="Disordered" evidence="10">
    <location>
        <begin position="340"/>
        <end position="362"/>
    </location>
</feature>
<dbReference type="GO" id="GO:0051301">
    <property type="term" value="P:cell division"/>
    <property type="evidence" value="ECO:0007669"/>
    <property type="project" value="UniProtKB-KW"/>
</dbReference>
<keyword evidence="8" id="KW-0717">Septation</keyword>
<evidence type="ECO:0000256" key="10">
    <source>
        <dbReference type="SAM" id="MobiDB-lite"/>
    </source>
</evidence>
<protein>
    <recommendedName>
        <fullName evidence="11">EngB-type G domain-containing protein</fullName>
    </recommendedName>
</protein>
<dbReference type="Proteomes" id="UP000247498">
    <property type="component" value="Unassembled WGS sequence"/>
</dbReference>
<evidence type="ECO:0000256" key="4">
    <source>
        <dbReference type="ARBA" id="ARBA00022723"/>
    </source>
</evidence>
<comment type="cofactor">
    <cofactor evidence="1">
        <name>Mg(2+)</name>
        <dbReference type="ChEBI" id="CHEBI:18420"/>
    </cofactor>
</comment>
<dbReference type="InterPro" id="IPR006073">
    <property type="entry name" value="GTP-bd"/>
</dbReference>
<sequence length="362" mass="38073">MQSHLLAQRAASGLGASASPRCSCADAARPKGAVRRGVVGVGGGGRGAGPVAAAAAAPATRSVGCRAAAPRAASTGSSRPPKPQPPSPQPRKQQPPRPPAQQPAPAKPQQQQQQQRAAARGGEDPEVAGPRVNLPPGDFSRVRKAVFVGSAVDVKGCPPDRRYPEFAVIGRSNVGKSSLINMLTGSEKLARVSKEPGMTKTINHYLINDSWYLVDLPGYGYARASKGAAASWLGFTKDYFLRREALLMVLLLVDASLPPQPLDLECADWLAEAQVPFTVVFTKADSKKKSGPTPQQNMAAFKKGLLEEWDVLPACFATSSREGQGRTEVLGHLASLRALDAGESTGGDGPWSPDDDDDDDDL</sequence>
<gene>
    <name evidence="12" type="ORF">Rsub_04113</name>
</gene>
<comment type="similarity">
    <text evidence="2">Belongs to the TRAFAC class TrmE-Era-EngA-EngB-Septin-like GTPase superfamily. EngB GTPase family.</text>
</comment>
<dbReference type="SUPFAM" id="SSF52540">
    <property type="entry name" value="P-loop containing nucleoside triphosphate hydrolases"/>
    <property type="match status" value="1"/>
</dbReference>
<dbReference type="PANTHER" id="PTHR11649:SF13">
    <property type="entry name" value="ENGB-TYPE G DOMAIN-CONTAINING PROTEIN"/>
    <property type="match status" value="1"/>
</dbReference>
<feature type="region of interest" description="Disordered" evidence="10">
    <location>
        <begin position="1"/>
        <end position="138"/>
    </location>
</feature>
<dbReference type="PANTHER" id="PTHR11649">
    <property type="entry name" value="MSS1/TRME-RELATED GTP-BINDING PROTEIN"/>
    <property type="match status" value="1"/>
</dbReference>
<dbReference type="InterPro" id="IPR027417">
    <property type="entry name" value="P-loop_NTPase"/>
</dbReference>
<dbReference type="Pfam" id="PF01926">
    <property type="entry name" value="MMR_HSR1"/>
    <property type="match status" value="1"/>
</dbReference>
<keyword evidence="13" id="KW-1185">Reference proteome</keyword>
<name>A0A2V0P0K1_9CHLO</name>
<dbReference type="OrthoDB" id="391988at2759"/>
<evidence type="ECO:0000256" key="2">
    <source>
        <dbReference type="ARBA" id="ARBA00009638"/>
    </source>
</evidence>
<evidence type="ECO:0000256" key="6">
    <source>
        <dbReference type="ARBA" id="ARBA00022842"/>
    </source>
</evidence>
<dbReference type="AlphaFoldDB" id="A0A2V0P0K1"/>
<keyword evidence="9" id="KW-0131">Cell cycle</keyword>
<dbReference type="InterPro" id="IPR030393">
    <property type="entry name" value="G_ENGB_dom"/>
</dbReference>
<dbReference type="STRING" id="307507.A0A2V0P0K1"/>
<organism evidence="12 13">
    <name type="scientific">Raphidocelis subcapitata</name>
    <dbReference type="NCBI Taxonomy" id="307507"/>
    <lineage>
        <taxon>Eukaryota</taxon>
        <taxon>Viridiplantae</taxon>
        <taxon>Chlorophyta</taxon>
        <taxon>core chlorophytes</taxon>
        <taxon>Chlorophyceae</taxon>
        <taxon>CS clade</taxon>
        <taxon>Sphaeropleales</taxon>
        <taxon>Selenastraceae</taxon>
        <taxon>Raphidocelis</taxon>
    </lineage>
</organism>
<evidence type="ECO:0000256" key="9">
    <source>
        <dbReference type="ARBA" id="ARBA00023306"/>
    </source>
</evidence>
<keyword evidence="5" id="KW-0547">Nucleotide-binding</keyword>
<reference evidence="12 13" key="1">
    <citation type="journal article" date="2018" name="Sci. Rep.">
        <title>Raphidocelis subcapitata (=Pseudokirchneriella subcapitata) provides an insight into genome evolution and environmental adaptations in the Sphaeropleales.</title>
        <authorList>
            <person name="Suzuki S."/>
            <person name="Yamaguchi H."/>
            <person name="Nakajima N."/>
            <person name="Kawachi M."/>
        </authorList>
    </citation>
    <scope>NUCLEOTIDE SEQUENCE [LARGE SCALE GENOMIC DNA]</scope>
    <source>
        <strain evidence="12 13">NIES-35</strain>
    </source>
</reference>
<proteinExistence type="inferred from homology"/>
<dbReference type="GO" id="GO:0046872">
    <property type="term" value="F:metal ion binding"/>
    <property type="evidence" value="ECO:0007669"/>
    <property type="project" value="UniProtKB-KW"/>
</dbReference>
<evidence type="ECO:0000256" key="7">
    <source>
        <dbReference type="ARBA" id="ARBA00023134"/>
    </source>
</evidence>
<keyword evidence="6" id="KW-0460">Magnesium</keyword>
<feature type="compositionally biased region" description="Low complexity" evidence="10">
    <location>
        <begin position="49"/>
        <end position="59"/>
    </location>
</feature>
<feature type="compositionally biased region" description="Acidic residues" evidence="10">
    <location>
        <begin position="353"/>
        <end position="362"/>
    </location>
</feature>
<dbReference type="GO" id="GO:0005525">
    <property type="term" value="F:GTP binding"/>
    <property type="evidence" value="ECO:0007669"/>
    <property type="project" value="UniProtKB-KW"/>
</dbReference>
<keyword evidence="7" id="KW-0342">GTP-binding</keyword>
<dbReference type="InterPro" id="IPR019987">
    <property type="entry name" value="GTP-bd_ribosome_bio_YsxC"/>
</dbReference>
<dbReference type="CDD" id="cd01876">
    <property type="entry name" value="YihA_EngB"/>
    <property type="match status" value="1"/>
</dbReference>
<feature type="compositionally biased region" description="Low complexity" evidence="10">
    <location>
        <begin position="107"/>
        <end position="120"/>
    </location>
</feature>
<feature type="compositionally biased region" description="Gly residues" evidence="10">
    <location>
        <begin position="39"/>
        <end position="48"/>
    </location>
</feature>
<comment type="caution">
    <text evidence="12">The sequence shown here is derived from an EMBL/GenBank/DDBJ whole genome shotgun (WGS) entry which is preliminary data.</text>
</comment>